<dbReference type="PANTHER" id="PTHR24252">
    <property type="entry name" value="ACROSIN-RELATED"/>
    <property type="match status" value="1"/>
</dbReference>
<evidence type="ECO:0000256" key="4">
    <source>
        <dbReference type="ARBA" id="ARBA00023157"/>
    </source>
</evidence>
<evidence type="ECO:0000259" key="7">
    <source>
        <dbReference type="PROSITE" id="PS50240"/>
    </source>
</evidence>
<dbReference type="PRINTS" id="PR00722">
    <property type="entry name" value="CHYMOTRYPSIN"/>
</dbReference>
<dbReference type="InterPro" id="IPR009003">
    <property type="entry name" value="Peptidase_S1_PA"/>
</dbReference>
<name>A0A2P2HW09_9CRUS</name>
<dbReference type="PROSITE" id="PS50240">
    <property type="entry name" value="TRYPSIN_DOM"/>
    <property type="match status" value="2"/>
</dbReference>
<dbReference type="EMBL" id="IACF01000171">
    <property type="protein sequence ID" value="LAB65977.1"/>
    <property type="molecule type" value="mRNA"/>
</dbReference>
<organism evidence="8">
    <name type="scientific">Hirondellea gigas</name>
    <dbReference type="NCBI Taxonomy" id="1518452"/>
    <lineage>
        <taxon>Eukaryota</taxon>
        <taxon>Metazoa</taxon>
        <taxon>Ecdysozoa</taxon>
        <taxon>Arthropoda</taxon>
        <taxon>Crustacea</taxon>
        <taxon>Multicrustacea</taxon>
        <taxon>Malacostraca</taxon>
        <taxon>Eumalacostraca</taxon>
        <taxon>Peracarida</taxon>
        <taxon>Amphipoda</taxon>
        <taxon>Amphilochidea</taxon>
        <taxon>Lysianassida</taxon>
        <taxon>Lysianassidira</taxon>
        <taxon>Lysianassoidea</taxon>
        <taxon>Lysianassidae</taxon>
        <taxon>Hirondellea</taxon>
    </lineage>
</organism>
<keyword evidence="2 6" id="KW-0378">Hydrolase</keyword>
<accession>A0A2P2HW09</accession>
<keyword evidence="8" id="KW-0812">Transmembrane</keyword>
<dbReference type="CDD" id="cd00190">
    <property type="entry name" value="Tryp_SPc"/>
    <property type="match status" value="2"/>
</dbReference>
<dbReference type="InterPro" id="IPR043504">
    <property type="entry name" value="Peptidase_S1_PA_chymotrypsin"/>
</dbReference>
<dbReference type="SMART" id="SM00020">
    <property type="entry name" value="Tryp_SPc"/>
    <property type="match status" value="2"/>
</dbReference>
<dbReference type="PANTHER" id="PTHR24252:SF7">
    <property type="entry name" value="HYALIN"/>
    <property type="match status" value="1"/>
</dbReference>
<dbReference type="Pfam" id="PF00089">
    <property type="entry name" value="Trypsin"/>
    <property type="match status" value="2"/>
</dbReference>
<dbReference type="InterPro" id="IPR033116">
    <property type="entry name" value="TRYPSIN_SER"/>
</dbReference>
<feature type="domain" description="Peptidase S1" evidence="7">
    <location>
        <begin position="266"/>
        <end position="492"/>
    </location>
</feature>
<keyword evidence="1 6" id="KW-0645">Protease</keyword>
<dbReference type="FunFam" id="2.40.10.10:FF:000006">
    <property type="entry name" value="Serine proteinase stubble"/>
    <property type="match status" value="1"/>
</dbReference>
<dbReference type="PROSITE" id="PS00135">
    <property type="entry name" value="TRYPSIN_SER"/>
    <property type="match status" value="1"/>
</dbReference>
<keyword evidence="8" id="KW-0472">Membrane</keyword>
<dbReference type="Gene3D" id="2.40.10.10">
    <property type="entry name" value="Trypsin-like serine proteases"/>
    <property type="match status" value="2"/>
</dbReference>
<sequence>MALLKIRGRQCGGTLISDEWIVTSANCVASGDPVLVGLGYYNSKIQDEFTLTFNALQVIMHQDYNVVPFDNDIAMVKIPKVDFARYPHIRPACLPEVGFQSLVGDLGTIIGWGSTSEDGILSDVLQEADIPIMSNSDCSKTYHFLTDNMICAARPEGGVDSCRGDGGGPLVVKSAGVTNLVGVTSFGYRCALPGYPGVYTRVTSMVSRIEPIVQGSLIYPTPPTGGIIPPGQTFTTTAAPPAPPRTVAPPEASDCLCGKKGSAGRIVGGAPSDKFEYPWMVSLGIGRGQYCGATLISDKWIVTAAHCITPGNEVTVGLGYHNLDVGDQYTLRRTVIEVVVHPDYVQSTNDNDIALLRIDAIDWATNPKIRPACLPDTDDQYTGQTATITGWGKTTHDGYSTLNLLEVDIPIMSNAECGTSYRITPNMICAGVPEGGLDSCQGDSGGPMIVDDAGSYELVGIVSFGRRCASPGYPGVYARVTQYRSWINGYTNGLGYCPRA</sequence>
<evidence type="ECO:0000256" key="5">
    <source>
        <dbReference type="ARBA" id="ARBA00024195"/>
    </source>
</evidence>
<reference evidence="8" key="1">
    <citation type="journal article" date="2018" name="Biosci. Biotechnol. Biochem.">
        <title>Polysaccharide hydrolase of the hadal zone amphipods Hirondellea gigas.</title>
        <authorList>
            <person name="Kobayashi H."/>
            <person name="Nagahama T."/>
            <person name="Arai W."/>
            <person name="Sasagawa Y."/>
            <person name="Umeda M."/>
            <person name="Hayashi T."/>
            <person name="Nikaido I."/>
            <person name="Watanabe H."/>
            <person name="Oguri K."/>
            <person name="Kitazato H."/>
            <person name="Fujioka K."/>
            <person name="Kido Y."/>
            <person name="Takami H."/>
        </authorList>
    </citation>
    <scope>NUCLEOTIDE SEQUENCE</scope>
    <source>
        <tissue evidence="8">Whole body</tissue>
    </source>
</reference>
<dbReference type="AlphaFoldDB" id="A0A2P2HW09"/>
<feature type="domain" description="Peptidase S1" evidence="7">
    <location>
        <begin position="1"/>
        <end position="214"/>
    </location>
</feature>
<evidence type="ECO:0000256" key="3">
    <source>
        <dbReference type="ARBA" id="ARBA00022825"/>
    </source>
</evidence>
<protein>
    <submittedName>
        <fullName evidence="8">Transmembrane protease serine 9-like</fullName>
    </submittedName>
</protein>
<dbReference type="InterPro" id="IPR001254">
    <property type="entry name" value="Trypsin_dom"/>
</dbReference>
<proteinExistence type="evidence at transcript level"/>
<evidence type="ECO:0000256" key="2">
    <source>
        <dbReference type="ARBA" id="ARBA00022801"/>
    </source>
</evidence>
<dbReference type="PROSITE" id="PS00134">
    <property type="entry name" value="TRYPSIN_HIS"/>
    <property type="match status" value="1"/>
</dbReference>
<dbReference type="GO" id="GO:0004252">
    <property type="term" value="F:serine-type endopeptidase activity"/>
    <property type="evidence" value="ECO:0007669"/>
    <property type="project" value="InterPro"/>
</dbReference>
<dbReference type="FunFam" id="2.40.10.10:FF:000002">
    <property type="entry name" value="Transmembrane protease serine"/>
    <property type="match status" value="1"/>
</dbReference>
<evidence type="ECO:0000256" key="1">
    <source>
        <dbReference type="ARBA" id="ARBA00022670"/>
    </source>
</evidence>
<comment type="similarity">
    <text evidence="5">Belongs to the peptidase S1 family. CLIP subfamily.</text>
</comment>
<keyword evidence="3 6" id="KW-0720">Serine protease</keyword>
<dbReference type="InterPro" id="IPR001314">
    <property type="entry name" value="Peptidase_S1A"/>
</dbReference>
<evidence type="ECO:0000256" key="6">
    <source>
        <dbReference type="RuleBase" id="RU363034"/>
    </source>
</evidence>
<evidence type="ECO:0000313" key="8">
    <source>
        <dbReference type="EMBL" id="LAB65977.1"/>
    </source>
</evidence>
<keyword evidence="4" id="KW-1015">Disulfide bond</keyword>
<dbReference type="InterPro" id="IPR018114">
    <property type="entry name" value="TRYPSIN_HIS"/>
</dbReference>
<dbReference type="SUPFAM" id="SSF50494">
    <property type="entry name" value="Trypsin-like serine proteases"/>
    <property type="match status" value="2"/>
</dbReference>
<dbReference type="GO" id="GO:0006508">
    <property type="term" value="P:proteolysis"/>
    <property type="evidence" value="ECO:0007669"/>
    <property type="project" value="UniProtKB-KW"/>
</dbReference>